<evidence type="ECO:0000256" key="7">
    <source>
        <dbReference type="ARBA" id="ARBA00023136"/>
    </source>
</evidence>
<dbReference type="AlphaFoldDB" id="A0A1A9Z5L8"/>
<organism evidence="11 12">
    <name type="scientific">Glossina pallidipes</name>
    <name type="common">Tsetse fly</name>
    <dbReference type="NCBI Taxonomy" id="7398"/>
    <lineage>
        <taxon>Eukaryota</taxon>
        <taxon>Metazoa</taxon>
        <taxon>Ecdysozoa</taxon>
        <taxon>Arthropoda</taxon>
        <taxon>Hexapoda</taxon>
        <taxon>Insecta</taxon>
        <taxon>Pterygota</taxon>
        <taxon>Neoptera</taxon>
        <taxon>Endopterygota</taxon>
        <taxon>Diptera</taxon>
        <taxon>Brachycera</taxon>
        <taxon>Muscomorpha</taxon>
        <taxon>Hippoboscoidea</taxon>
        <taxon>Glossinidae</taxon>
        <taxon>Glossina</taxon>
    </lineage>
</organism>
<dbReference type="GO" id="GO:0005886">
    <property type="term" value="C:plasma membrane"/>
    <property type="evidence" value="ECO:0007669"/>
    <property type="project" value="UniProtKB-SubCell"/>
</dbReference>
<dbReference type="VEuPathDB" id="VectorBase:GPAI004557"/>
<evidence type="ECO:0000256" key="8">
    <source>
        <dbReference type="ARBA" id="ARBA00023170"/>
    </source>
</evidence>
<feature type="transmembrane region" description="Helical" evidence="10">
    <location>
        <begin position="91"/>
        <end position="121"/>
    </location>
</feature>
<evidence type="ECO:0000256" key="1">
    <source>
        <dbReference type="ARBA" id="ARBA00004651"/>
    </source>
</evidence>
<dbReference type="GO" id="GO:0007165">
    <property type="term" value="P:signal transduction"/>
    <property type="evidence" value="ECO:0007669"/>
    <property type="project" value="UniProtKB-KW"/>
</dbReference>
<evidence type="ECO:0000256" key="3">
    <source>
        <dbReference type="ARBA" id="ARBA00022606"/>
    </source>
</evidence>
<keyword evidence="7 10" id="KW-0472">Membrane</keyword>
<keyword evidence="6 10" id="KW-1133">Transmembrane helix</keyword>
<dbReference type="InterPro" id="IPR004117">
    <property type="entry name" value="7tm6_olfct_rcpt"/>
</dbReference>
<evidence type="ECO:0000256" key="6">
    <source>
        <dbReference type="ARBA" id="ARBA00022989"/>
    </source>
</evidence>
<dbReference type="PANTHER" id="PTHR21137:SF3">
    <property type="entry name" value="ODORANT RECEPTOR 30A-RELATED"/>
    <property type="match status" value="1"/>
</dbReference>
<keyword evidence="4 10" id="KW-0812">Transmembrane</keyword>
<evidence type="ECO:0000256" key="4">
    <source>
        <dbReference type="ARBA" id="ARBA00022692"/>
    </source>
</evidence>
<evidence type="ECO:0008006" key="13">
    <source>
        <dbReference type="Google" id="ProtNLM"/>
    </source>
</evidence>
<feature type="transmembrane region" description="Helical" evidence="10">
    <location>
        <begin position="49"/>
        <end position="71"/>
    </location>
</feature>
<keyword evidence="9" id="KW-0807">Transducer</keyword>
<evidence type="ECO:0000313" key="12">
    <source>
        <dbReference type="Proteomes" id="UP000092445"/>
    </source>
</evidence>
<keyword evidence="8" id="KW-0675">Receptor</keyword>
<keyword evidence="3" id="KW-0716">Sensory transduction</keyword>
<reference evidence="12" key="1">
    <citation type="submission" date="2014-03" db="EMBL/GenBank/DDBJ databases">
        <authorList>
            <person name="Aksoy S."/>
            <person name="Warren W."/>
            <person name="Wilson R.K."/>
        </authorList>
    </citation>
    <scope>NUCLEOTIDE SEQUENCE [LARGE SCALE GENOMIC DNA]</scope>
    <source>
        <strain evidence="12">IAEA</strain>
    </source>
</reference>
<dbReference type="STRING" id="7398.A0A1A9Z5L8"/>
<name>A0A1A9Z5L8_GLOPL</name>
<feature type="transmembrane region" description="Helical" evidence="10">
    <location>
        <begin position="133"/>
        <end position="155"/>
    </location>
</feature>
<dbReference type="Proteomes" id="UP000092445">
    <property type="component" value="Unassembled WGS sequence"/>
</dbReference>
<evidence type="ECO:0000256" key="9">
    <source>
        <dbReference type="ARBA" id="ARBA00023224"/>
    </source>
</evidence>
<keyword evidence="5" id="KW-0552">Olfaction</keyword>
<dbReference type="GO" id="GO:0005549">
    <property type="term" value="F:odorant binding"/>
    <property type="evidence" value="ECO:0007669"/>
    <property type="project" value="InterPro"/>
</dbReference>
<keyword evidence="2" id="KW-1003">Cell membrane</keyword>
<dbReference type="EnsemblMetazoa" id="GPAI004557-RA">
    <property type="protein sequence ID" value="GPAI004557-PA"/>
    <property type="gene ID" value="GPAI004557"/>
</dbReference>
<protein>
    <recommendedName>
        <fullName evidence="13">Odorant receptor</fullName>
    </recommendedName>
</protein>
<keyword evidence="12" id="KW-1185">Reference proteome</keyword>
<reference evidence="11" key="2">
    <citation type="submission" date="2020-05" db="UniProtKB">
        <authorList>
            <consortium name="EnsemblMetazoa"/>
        </authorList>
    </citation>
    <scope>IDENTIFICATION</scope>
    <source>
        <strain evidence="11">IAEA</strain>
    </source>
</reference>
<dbReference type="Pfam" id="PF02949">
    <property type="entry name" value="7tm_6"/>
    <property type="match status" value="2"/>
</dbReference>
<accession>A0A1A9Z5L8</accession>
<sequence>MIYDNDKYQQVIHDLVELFYDLKKSKDDYVKDLLLEVNSKGIIMARGNLFLGLLTCIGFGVYPLLAVDRVLPFGSIIPGINEYSSPFYEIWYIFEMCITPIGCCMYIPYTSLIVSFILFGVVMSKTLQHRLPFGALLCALLFLLIINFAIAAAAYETDWFTYDTVVQKDILLLILRAQKPCSVYIMFFKSYNKILFLYLPRFQIKVGNFYPMTMELFQSLLNASYTYFTLLKRVYD</sequence>
<proteinExistence type="predicted"/>
<evidence type="ECO:0000256" key="2">
    <source>
        <dbReference type="ARBA" id="ARBA00022475"/>
    </source>
</evidence>
<dbReference type="GO" id="GO:0004984">
    <property type="term" value="F:olfactory receptor activity"/>
    <property type="evidence" value="ECO:0007669"/>
    <property type="project" value="InterPro"/>
</dbReference>
<evidence type="ECO:0000313" key="11">
    <source>
        <dbReference type="EnsemblMetazoa" id="GPAI004557-PA"/>
    </source>
</evidence>
<evidence type="ECO:0000256" key="5">
    <source>
        <dbReference type="ARBA" id="ARBA00022725"/>
    </source>
</evidence>
<dbReference type="PANTHER" id="PTHR21137">
    <property type="entry name" value="ODORANT RECEPTOR"/>
    <property type="match status" value="1"/>
</dbReference>
<comment type="subcellular location">
    <subcellularLocation>
        <location evidence="1">Cell membrane</location>
        <topology evidence="1">Multi-pass membrane protein</topology>
    </subcellularLocation>
</comment>
<evidence type="ECO:0000256" key="10">
    <source>
        <dbReference type="SAM" id="Phobius"/>
    </source>
</evidence>
<feature type="transmembrane region" description="Helical" evidence="10">
    <location>
        <begin position="209"/>
        <end position="228"/>
    </location>
</feature>